<accession>A0A9P6L8E3</accession>
<reference evidence="1" key="1">
    <citation type="journal article" date="2020" name="Nat. Commun.">
        <title>Large-scale genome sequencing of mycorrhizal fungi provides insights into the early evolution of symbiotic traits.</title>
        <authorList>
            <person name="Miyauchi S."/>
            <person name="Kiss E."/>
            <person name="Kuo A."/>
            <person name="Drula E."/>
            <person name="Kohler A."/>
            <person name="Sanchez-Garcia M."/>
            <person name="Morin E."/>
            <person name="Andreopoulos B."/>
            <person name="Barry K.W."/>
            <person name="Bonito G."/>
            <person name="Buee M."/>
            <person name="Carver A."/>
            <person name="Chen C."/>
            <person name="Cichocki N."/>
            <person name="Clum A."/>
            <person name="Culley D."/>
            <person name="Crous P.W."/>
            <person name="Fauchery L."/>
            <person name="Girlanda M."/>
            <person name="Hayes R.D."/>
            <person name="Keri Z."/>
            <person name="LaButti K."/>
            <person name="Lipzen A."/>
            <person name="Lombard V."/>
            <person name="Magnuson J."/>
            <person name="Maillard F."/>
            <person name="Murat C."/>
            <person name="Nolan M."/>
            <person name="Ohm R.A."/>
            <person name="Pangilinan J."/>
            <person name="Pereira M.F."/>
            <person name="Perotto S."/>
            <person name="Peter M."/>
            <person name="Pfister S."/>
            <person name="Riley R."/>
            <person name="Sitrit Y."/>
            <person name="Stielow J.B."/>
            <person name="Szollosi G."/>
            <person name="Zifcakova L."/>
            <person name="Stursova M."/>
            <person name="Spatafora J.W."/>
            <person name="Tedersoo L."/>
            <person name="Vaario L.M."/>
            <person name="Yamada A."/>
            <person name="Yan M."/>
            <person name="Wang P."/>
            <person name="Xu J."/>
            <person name="Bruns T."/>
            <person name="Baldrian P."/>
            <person name="Vilgalys R."/>
            <person name="Dunand C."/>
            <person name="Henrissat B."/>
            <person name="Grigoriev I.V."/>
            <person name="Hibbett D."/>
            <person name="Nagy L.G."/>
            <person name="Martin F.M."/>
        </authorList>
    </citation>
    <scope>NUCLEOTIDE SEQUENCE</scope>
    <source>
        <strain evidence="1">UH-Tt-Lm1</strain>
    </source>
</reference>
<name>A0A9P6L8E3_9AGAM</name>
<comment type="caution">
    <text evidence="1">The sequence shown here is derived from an EMBL/GenBank/DDBJ whole genome shotgun (WGS) entry which is preliminary data.</text>
</comment>
<protein>
    <submittedName>
        <fullName evidence="1">Uncharacterized protein</fullName>
    </submittedName>
</protein>
<proteinExistence type="predicted"/>
<organism evidence="1 2">
    <name type="scientific">Thelephora terrestris</name>
    <dbReference type="NCBI Taxonomy" id="56493"/>
    <lineage>
        <taxon>Eukaryota</taxon>
        <taxon>Fungi</taxon>
        <taxon>Dikarya</taxon>
        <taxon>Basidiomycota</taxon>
        <taxon>Agaricomycotina</taxon>
        <taxon>Agaricomycetes</taxon>
        <taxon>Thelephorales</taxon>
        <taxon>Thelephoraceae</taxon>
        <taxon>Thelephora</taxon>
    </lineage>
</organism>
<dbReference type="EMBL" id="WIUZ02000005">
    <property type="protein sequence ID" value="KAF9786674.1"/>
    <property type="molecule type" value="Genomic_DNA"/>
</dbReference>
<sequence length="82" mass="8867">MDPAHLNKNIFDLSDAELIALGFLGENVAPGVKRIIDKAKADPDRLCTVTCFVVDCLKSNEAETLYSELSNDSDARTVVAPT</sequence>
<evidence type="ECO:0000313" key="1">
    <source>
        <dbReference type="EMBL" id="KAF9786674.1"/>
    </source>
</evidence>
<dbReference type="OrthoDB" id="3364808at2759"/>
<dbReference type="AlphaFoldDB" id="A0A9P6L8E3"/>
<dbReference type="Proteomes" id="UP000736335">
    <property type="component" value="Unassembled WGS sequence"/>
</dbReference>
<reference evidence="1" key="2">
    <citation type="submission" date="2020-11" db="EMBL/GenBank/DDBJ databases">
        <authorList>
            <consortium name="DOE Joint Genome Institute"/>
            <person name="Kuo A."/>
            <person name="Miyauchi S."/>
            <person name="Kiss E."/>
            <person name="Drula E."/>
            <person name="Kohler A."/>
            <person name="Sanchez-Garcia M."/>
            <person name="Andreopoulos B."/>
            <person name="Barry K.W."/>
            <person name="Bonito G."/>
            <person name="Buee M."/>
            <person name="Carver A."/>
            <person name="Chen C."/>
            <person name="Cichocki N."/>
            <person name="Clum A."/>
            <person name="Culley D."/>
            <person name="Crous P.W."/>
            <person name="Fauchery L."/>
            <person name="Girlanda M."/>
            <person name="Hayes R."/>
            <person name="Keri Z."/>
            <person name="Labutti K."/>
            <person name="Lipzen A."/>
            <person name="Lombard V."/>
            <person name="Magnuson J."/>
            <person name="Maillard F."/>
            <person name="Morin E."/>
            <person name="Murat C."/>
            <person name="Nolan M."/>
            <person name="Ohm R."/>
            <person name="Pangilinan J."/>
            <person name="Pereira M."/>
            <person name="Perotto S."/>
            <person name="Peter M."/>
            <person name="Riley R."/>
            <person name="Sitrit Y."/>
            <person name="Stielow B."/>
            <person name="Szollosi G."/>
            <person name="Zifcakova L."/>
            <person name="Stursova M."/>
            <person name="Spatafora J.W."/>
            <person name="Tedersoo L."/>
            <person name="Vaario L.-M."/>
            <person name="Yamada A."/>
            <person name="Yan M."/>
            <person name="Wang P."/>
            <person name="Xu J."/>
            <person name="Bruns T."/>
            <person name="Baldrian P."/>
            <person name="Vilgalys R."/>
            <person name="Henrissat B."/>
            <person name="Grigoriev I.V."/>
            <person name="Hibbett D."/>
            <person name="Nagy L.G."/>
            <person name="Martin F.M."/>
        </authorList>
    </citation>
    <scope>NUCLEOTIDE SEQUENCE</scope>
    <source>
        <strain evidence="1">UH-Tt-Lm1</strain>
    </source>
</reference>
<evidence type="ECO:0000313" key="2">
    <source>
        <dbReference type="Proteomes" id="UP000736335"/>
    </source>
</evidence>
<gene>
    <name evidence="1" type="ORF">BJ322DRAFT_1106808</name>
</gene>
<keyword evidence="2" id="KW-1185">Reference proteome</keyword>